<feature type="region of interest" description="Disordered" evidence="14">
    <location>
        <begin position="351"/>
        <end position="421"/>
    </location>
</feature>
<dbReference type="PROSITE" id="PS50011">
    <property type="entry name" value="PROTEIN_KINASE_DOM"/>
    <property type="match status" value="1"/>
</dbReference>
<dbReference type="AlphaFoldDB" id="A0A2D0RQ88"/>
<evidence type="ECO:0000259" key="15">
    <source>
        <dbReference type="PROSITE" id="PS50011"/>
    </source>
</evidence>
<feature type="compositionally biased region" description="Basic and acidic residues" evidence="14">
    <location>
        <begin position="862"/>
        <end position="876"/>
    </location>
</feature>
<keyword evidence="9 13" id="KW-0067">ATP-binding</keyword>
<proteinExistence type="inferred from homology"/>
<evidence type="ECO:0000256" key="10">
    <source>
        <dbReference type="ARBA" id="ARBA00047899"/>
    </source>
</evidence>
<comment type="similarity">
    <text evidence="12">Belongs to the protein kinase superfamily. CK1 Ser/Thr protein kinase family.</text>
</comment>
<evidence type="ECO:0000313" key="16">
    <source>
        <dbReference type="Proteomes" id="UP000221080"/>
    </source>
</evidence>
<evidence type="ECO:0000256" key="14">
    <source>
        <dbReference type="SAM" id="MobiDB-lite"/>
    </source>
</evidence>
<accession>A0A2D0RQ88</accession>
<keyword evidence="6" id="KW-0808">Transferase</keyword>
<name>A0A2D0RQ88_ICTPU</name>
<dbReference type="Gene3D" id="1.10.510.10">
    <property type="entry name" value="Transferase(Phosphotransferase) domain 1"/>
    <property type="match status" value="1"/>
</dbReference>
<dbReference type="InterPro" id="IPR017441">
    <property type="entry name" value="Protein_kinase_ATP_BS"/>
</dbReference>
<reference evidence="17" key="2">
    <citation type="submission" date="2025-08" db="UniProtKB">
        <authorList>
            <consortium name="RefSeq"/>
        </authorList>
    </citation>
    <scope>IDENTIFICATION</scope>
    <source>
        <tissue evidence="17">Blood</tissue>
    </source>
</reference>
<feature type="compositionally biased region" description="Low complexity" evidence="14">
    <location>
        <begin position="1024"/>
        <end position="1037"/>
    </location>
</feature>
<dbReference type="Proteomes" id="UP000221080">
    <property type="component" value="Chromosome 9"/>
</dbReference>
<keyword evidence="4" id="KW-0723">Serine/threonine-protein kinase</keyword>
<feature type="region of interest" description="Disordered" evidence="14">
    <location>
        <begin position="555"/>
        <end position="603"/>
    </location>
</feature>
<comment type="subcellular location">
    <subcellularLocation>
        <location evidence="1">Cytoplasm</location>
    </subcellularLocation>
</comment>
<feature type="compositionally biased region" description="Polar residues" evidence="14">
    <location>
        <begin position="555"/>
        <end position="576"/>
    </location>
</feature>
<feature type="compositionally biased region" description="Polar residues" evidence="14">
    <location>
        <begin position="775"/>
        <end position="791"/>
    </location>
</feature>
<evidence type="ECO:0000256" key="4">
    <source>
        <dbReference type="ARBA" id="ARBA00022527"/>
    </source>
</evidence>
<evidence type="ECO:0000256" key="1">
    <source>
        <dbReference type="ARBA" id="ARBA00004496"/>
    </source>
</evidence>
<dbReference type="GO" id="GO:0005524">
    <property type="term" value="F:ATP binding"/>
    <property type="evidence" value="ECO:0007669"/>
    <property type="project" value="UniProtKB-UniRule"/>
</dbReference>
<dbReference type="GO" id="GO:0005737">
    <property type="term" value="C:cytoplasm"/>
    <property type="evidence" value="ECO:0007669"/>
    <property type="project" value="UniProtKB-SubCell"/>
</dbReference>
<dbReference type="FunFam" id="3.30.200.20:FF:000358">
    <property type="entry name" value="Tau tubulin kinase 2b"/>
    <property type="match status" value="1"/>
</dbReference>
<feature type="compositionally biased region" description="Low complexity" evidence="14">
    <location>
        <begin position="994"/>
        <end position="1013"/>
    </location>
</feature>
<keyword evidence="16" id="KW-1185">Reference proteome</keyword>
<feature type="binding site" evidence="13">
    <location>
        <position position="50"/>
    </location>
    <ligand>
        <name>ATP</name>
        <dbReference type="ChEBI" id="CHEBI:30616"/>
    </ligand>
</feature>
<dbReference type="InterPro" id="IPR011009">
    <property type="entry name" value="Kinase-like_dom_sf"/>
</dbReference>
<dbReference type="GO" id="GO:0015630">
    <property type="term" value="C:microtubule cytoskeleton"/>
    <property type="evidence" value="ECO:0007669"/>
    <property type="project" value="UniProtKB-ARBA"/>
</dbReference>
<feature type="compositionally biased region" description="Basic and acidic residues" evidence="14">
    <location>
        <begin position="588"/>
        <end position="603"/>
    </location>
</feature>
<evidence type="ECO:0000256" key="6">
    <source>
        <dbReference type="ARBA" id="ARBA00022679"/>
    </source>
</evidence>
<dbReference type="GO" id="GO:0004674">
    <property type="term" value="F:protein serine/threonine kinase activity"/>
    <property type="evidence" value="ECO:0007669"/>
    <property type="project" value="UniProtKB-KW"/>
</dbReference>
<evidence type="ECO:0000256" key="7">
    <source>
        <dbReference type="ARBA" id="ARBA00022741"/>
    </source>
</evidence>
<evidence type="ECO:0000256" key="3">
    <source>
        <dbReference type="ARBA" id="ARBA00022490"/>
    </source>
</evidence>
<reference evidence="16" key="1">
    <citation type="journal article" date="2016" name="Nat. Commun.">
        <title>The channel catfish genome sequence provides insights into the evolution of scale formation in teleosts.</title>
        <authorList>
            <person name="Liu Z."/>
            <person name="Liu S."/>
            <person name="Yao J."/>
            <person name="Bao L."/>
            <person name="Zhang J."/>
            <person name="Li Y."/>
            <person name="Jiang C."/>
            <person name="Sun L."/>
            <person name="Wang R."/>
            <person name="Zhang Y."/>
            <person name="Zhou T."/>
            <person name="Zeng Q."/>
            <person name="Fu Q."/>
            <person name="Gao S."/>
            <person name="Li N."/>
            <person name="Koren S."/>
            <person name="Jiang Y."/>
            <person name="Zimin A."/>
            <person name="Xu P."/>
            <person name="Phillippy A.M."/>
            <person name="Geng X."/>
            <person name="Song L."/>
            <person name="Sun F."/>
            <person name="Li C."/>
            <person name="Wang X."/>
            <person name="Chen A."/>
            <person name="Jin Y."/>
            <person name="Yuan Z."/>
            <person name="Yang Y."/>
            <person name="Tan S."/>
            <person name="Peatman E."/>
            <person name="Lu J."/>
            <person name="Qin Z."/>
            <person name="Dunham R."/>
            <person name="Li Z."/>
            <person name="Sonstegard T."/>
            <person name="Feng J."/>
            <person name="Danzmann R.G."/>
            <person name="Schroeder S."/>
            <person name="Scheffler B."/>
            <person name="Duke M.V."/>
            <person name="Ballard L."/>
            <person name="Kucuktas H."/>
            <person name="Kaltenboeck L."/>
            <person name="Liu H."/>
            <person name="Armbruster J."/>
            <person name="Xie Y."/>
            <person name="Kirby M.L."/>
            <person name="Tian Y."/>
            <person name="Flanagan M.E."/>
            <person name="Mu W."/>
            <person name="Waldbieser G.C."/>
        </authorList>
    </citation>
    <scope>NUCLEOTIDE SEQUENCE [LARGE SCALE GENOMIC DNA]</scope>
    <source>
        <strain evidence="16">SDA103</strain>
    </source>
</reference>
<keyword evidence="8 17" id="KW-0418">Kinase</keyword>
<evidence type="ECO:0000313" key="17">
    <source>
        <dbReference type="RefSeq" id="XP_017332673.1"/>
    </source>
</evidence>
<evidence type="ECO:0000256" key="8">
    <source>
        <dbReference type="ARBA" id="ARBA00022777"/>
    </source>
</evidence>
<dbReference type="OrthoDB" id="5979581at2759"/>
<evidence type="ECO:0000256" key="2">
    <source>
        <dbReference type="ARBA" id="ARBA00012513"/>
    </source>
</evidence>
<gene>
    <name evidence="17" type="primary">ttbk2a</name>
</gene>
<feature type="compositionally biased region" description="Low complexity" evidence="14">
    <location>
        <begin position="832"/>
        <end position="848"/>
    </location>
</feature>
<dbReference type="GeneID" id="108270457"/>
<dbReference type="Pfam" id="PF00069">
    <property type="entry name" value="Pkinase"/>
    <property type="match status" value="1"/>
</dbReference>
<feature type="region of interest" description="Disordered" evidence="14">
    <location>
        <begin position="684"/>
        <end position="732"/>
    </location>
</feature>
<comment type="catalytic activity">
    <reaction evidence="11">
        <text>L-seryl-[protein] + ATP = O-phospho-L-seryl-[protein] + ADP + H(+)</text>
        <dbReference type="Rhea" id="RHEA:17989"/>
        <dbReference type="Rhea" id="RHEA-COMP:9863"/>
        <dbReference type="Rhea" id="RHEA-COMP:11604"/>
        <dbReference type="ChEBI" id="CHEBI:15378"/>
        <dbReference type="ChEBI" id="CHEBI:29999"/>
        <dbReference type="ChEBI" id="CHEBI:30616"/>
        <dbReference type="ChEBI" id="CHEBI:83421"/>
        <dbReference type="ChEBI" id="CHEBI:456216"/>
        <dbReference type="EC" id="2.7.11.1"/>
    </reaction>
</comment>
<dbReference type="EC" id="2.7.11.1" evidence="2"/>
<keyword evidence="5" id="KW-0597">Phosphoprotein</keyword>
<dbReference type="InterPro" id="IPR000719">
    <property type="entry name" value="Prot_kinase_dom"/>
</dbReference>
<dbReference type="PANTHER" id="PTHR11909">
    <property type="entry name" value="CASEIN KINASE-RELATED"/>
    <property type="match status" value="1"/>
</dbReference>
<keyword evidence="3" id="KW-0963">Cytoplasm</keyword>
<feature type="region of interest" description="Disordered" evidence="14">
    <location>
        <begin position="984"/>
        <end position="1069"/>
    </location>
</feature>
<feature type="domain" description="Protein kinase" evidence="15">
    <location>
        <begin position="21"/>
        <end position="284"/>
    </location>
</feature>
<comment type="catalytic activity">
    <reaction evidence="10">
        <text>L-threonyl-[protein] + ATP = O-phospho-L-threonyl-[protein] + ADP + H(+)</text>
        <dbReference type="Rhea" id="RHEA:46608"/>
        <dbReference type="Rhea" id="RHEA-COMP:11060"/>
        <dbReference type="Rhea" id="RHEA-COMP:11605"/>
        <dbReference type="ChEBI" id="CHEBI:15378"/>
        <dbReference type="ChEBI" id="CHEBI:30013"/>
        <dbReference type="ChEBI" id="CHEBI:30616"/>
        <dbReference type="ChEBI" id="CHEBI:61977"/>
        <dbReference type="ChEBI" id="CHEBI:456216"/>
        <dbReference type="EC" id="2.7.11.1"/>
    </reaction>
</comment>
<evidence type="ECO:0000256" key="11">
    <source>
        <dbReference type="ARBA" id="ARBA00048679"/>
    </source>
</evidence>
<evidence type="ECO:0000256" key="12">
    <source>
        <dbReference type="ARBA" id="ARBA00061588"/>
    </source>
</evidence>
<feature type="region of interest" description="Disordered" evidence="14">
    <location>
        <begin position="756"/>
        <end position="930"/>
    </location>
</feature>
<dbReference type="InterPro" id="IPR050235">
    <property type="entry name" value="CK1_Ser-Thr_kinase"/>
</dbReference>
<keyword evidence="7 13" id="KW-0547">Nucleotide-binding</keyword>
<organism evidence="16 17">
    <name type="scientific">Ictalurus punctatus</name>
    <name type="common">Channel catfish</name>
    <name type="synonym">Silurus punctatus</name>
    <dbReference type="NCBI Taxonomy" id="7998"/>
    <lineage>
        <taxon>Eukaryota</taxon>
        <taxon>Metazoa</taxon>
        <taxon>Chordata</taxon>
        <taxon>Craniata</taxon>
        <taxon>Vertebrata</taxon>
        <taxon>Euteleostomi</taxon>
        <taxon>Actinopterygii</taxon>
        <taxon>Neopterygii</taxon>
        <taxon>Teleostei</taxon>
        <taxon>Ostariophysi</taxon>
        <taxon>Siluriformes</taxon>
        <taxon>Ictaluridae</taxon>
        <taxon>Ictalurus</taxon>
    </lineage>
</organism>
<sequence length="1069" mass="117650">MSGGQEQADILSASALVRERWKVLKKIGGGGFGEIYEALDLQTKYNVALKVESAQQPKQVLKMEVAVLKKLQGKDHVCRFVGCGRNDRFNYVVMELQGCNLADLRRSTNRGTFTVSTTLRLGRQILKAIESIHSVGFLHRDIKPSNFAMGRFPCTRRICYMLDFGLARQFTNSSQEVRPPRRVAGFRGTVRYASVNAHKNKEMGRHDDLWSLFYMVVEFLVGQLPWRKIKDKEQVGKLKEAYDHRLMLKHLPSEFSIFLDHISSLEYYTKPDYQLLMTVFENSMKTYNVVENDPYDWERTSTDGAINTPTAANVPQHHTRLTPAYMGMANASVVIGDLLKENTDEVLQDEQLSDGDNNAGPEHQPDTPALPLRNPEADGWEDLDRNSNLIRFPGWKGRTEEEHSNKGNPSPHAGPSLGSPVCLRSEVVSSDRDPPLLRKLRNIHSFELDKRLTLEPKPNTERFMEACSVVKQTPSSAQDQEGNVGAVPAAAAVRVWHYDEEFLSGDASPKLASPGSLELIDGAASSGFVALNLSTDHQDVDMHDWVMVERVSDQQDIQEAANSSPGPEAKLTSSPSEEPEVVQPMDESPDKERATSSPSHGHELATVRVERLELSMVPTTGLLPITPTSPAEALAEGALTQLTAQRPSALFSQSASDSMPQCPLLENHITGEKEALPQDLTVDDIHSPQEQPHSLRSSHSSADAEIPINRNGNPQTPSPVPSPENLPRNASNPLLIKSHADSAADAQKALLSELKDTNRDSDASTEPDQPPPLKNNVTSSVESNNHTQYSVPSRDPSRRLSRIPVLEPSSLPQDVPSGSAKEKLLQKRSQRLPTSPCASPCASPSLSSVQRDRLSSTSASERSQDEESIHGLRQGDDAPSLSSSSSPHSHKSKIPRPVSRSSVQGELAAQFVPRPPPGKPPSRTSADGRLRRYRIRAGSAGDTELMTCLAQLMRGGTSRSSSLHSRSSPQHVGTRLLCFNQSGISHHHHHHQRSSSASPRSCSSLQRSISSSPSRHEHRVGCLRSHSPPSFSGSPPFRRAPHTQEGSCGHKVRTKACSREPKWSNKLSR</sequence>
<dbReference type="FunFam" id="1.10.510.10:FF:000167">
    <property type="entry name" value="Tau tubulin kinase 1"/>
    <property type="match status" value="1"/>
</dbReference>
<evidence type="ECO:0000256" key="9">
    <source>
        <dbReference type="ARBA" id="ARBA00022840"/>
    </source>
</evidence>
<dbReference type="SUPFAM" id="SSF56112">
    <property type="entry name" value="Protein kinase-like (PK-like)"/>
    <property type="match status" value="1"/>
</dbReference>
<protein>
    <recommendedName>
        <fullName evidence="2">non-specific serine/threonine protein kinase</fullName>
        <ecNumber evidence="2">2.7.11.1</ecNumber>
    </recommendedName>
</protein>
<dbReference type="SMART" id="SM00220">
    <property type="entry name" value="S_TKc"/>
    <property type="match status" value="1"/>
</dbReference>
<evidence type="ECO:0000256" key="13">
    <source>
        <dbReference type="PROSITE-ProRule" id="PRU10141"/>
    </source>
</evidence>
<dbReference type="RefSeq" id="XP_017332673.1">
    <property type="nucleotide sequence ID" value="XM_017477184.3"/>
</dbReference>
<dbReference type="CTD" id="100331590"/>
<dbReference type="PROSITE" id="PS00107">
    <property type="entry name" value="PROTEIN_KINASE_ATP"/>
    <property type="match status" value="1"/>
</dbReference>
<evidence type="ECO:0000256" key="5">
    <source>
        <dbReference type="ARBA" id="ARBA00022553"/>
    </source>
</evidence>
<feature type="compositionally biased region" description="Polar residues" evidence="14">
    <location>
        <begin position="688"/>
        <end position="701"/>
    </location>
</feature>